<keyword evidence="3" id="KW-0378">Hydrolase</keyword>
<evidence type="ECO:0000313" key="3">
    <source>
        <dbReference type="EMBL" id="TDP87113.1"/>
    </source>
</evidence>
<dbReference type="OrthoDB" id="420651at2"/>
<evidence type="ECO:0000256" key="1">
    <source>
        <dbReference type="ARBA" id="ARBA00005250"/>
    </source>
</evidence>
<name>A0A4R6RKK8_9HYPH</name>
<dbReference type="InterPro" id="IPR036866">
    <property type="entry name" value="RibonucZ/Hydroxyglut_hydro"/>
</dbReference>
<dbReference type="InterPro" id="IPR050855">
    <property type="entry name" value="NDM-1-like"/>
</dbReference>
<dbReference type="SMART" id="SM00849">
    <property type="entry name" value="Lactamase_B"/>
    <property type="match status" value="1"/>
</dbReference>
<proteinExistence type="inferred from homology"/>
<dbReference type="PANTHER" id="PTHR42951">
    <property type="entry name" value="METALLO-BETA-LACTAMASE DOMAIN-CONTAINING"/>
    <property type="match status" value="1"/>
</dbReference>
<dbReference type="GO" id="GO:0016787">
    <property type="term" value="F:hydrolase activity"/>
    <property type="evidence" value="ECO:0007669"/>
    <property type="project" value="UniProtKB-KW"/>
</dbReference>
<dbReference type="Gene3D" id="3.60.15.10">
    <property type="entry name" value="Ribonuclease Z/Hydroxyacylglutathione hydrolase-like"/>
    <property type="match status" value="1"/>
</dbReference>
<dbReference type="AlphaFoldDB" id="A0A4R6RKK8"/>
<dbReference type="Pfam" id="PF00753">
    <property type="entry name" value="Lactamase_B"/>
    <property type="match status" value="1"/>
</dbReference>
<dbReference type="RefSeq" id="WP_126536011.1">
    <property type="nucleotide sequence ID" value="NZ_BSPM01000008.1"/>
</dbReference>
<feature type="domain" description="Metallo-beta-lactamase" evidence="2">
    <location>
        <begin position="44"/>
        <end position="217"/>
    </location>
</feature>
<gene>
    <name evidence="3" type="ORF">EDD54_0999</name>
</gene>
<evidence type="ECO:0000313" key="4">
    <source>
        <dbReference type="Proteomes" id="UP000294547"/>
    </source>
</evidence>
<protein>
    <submittedName>
        <fullName evidence="3">Glyoxylase-like metal-dependent hydrolase (Beta-lactamase superfamily II)</fullName>
    </submittedName>
</protein>
<comment type="caution">
    <text evidence="3">The sequence shown here is derived from an EMBL/GenBank/DDBJ whole genome shotgun (WGS) entry which is preliminary data.</text>
</comment>
<dbReference type="SUPFAM" id="SSF56281">
    <property type="entry name" value="Metallo-hydrolase/oxidoreductase"/>
    <property type="match status" value="1"/>
</dbReference>
<dbReference type="Proteomes" id="UP000294547">
    <property type="component" value="Unassembled WGS sequence"/>
</dbReference>
<dbReference type="EMBL" id="SNXY01000006">
    <property type="protein sequence ID" value="TDP87113.1"/>
    <property type="molecule type" value="Genomic_DNA"/>
</dbReference>
<reference evidence="3 4" key="1">
    <citation type="submission" date="2019-03" db="EMBL/GenBank/DDBJ databases">
        <title>Genomic Encyclopedia of Type Strains, Phase IV (KMG-IV): sequencing the most valuable type-strain genomes for metagenomic binning, comparative biology and taxonomic classification.</title>
        <authorList>
            <person name="Goeker M."/>
        </authorList>
    </citation>
    <scope>NUCLEOTIDE SEQUENCE [LARGE SCALE GENOMIC DNA]</scope>
    <source>
        <strain evidence="3 4">DSM 102969</strain>
    </source>
</reference>
<accession>A0A4R6RKK8</accession>
<dbReference type="GO" id="GO:0017001">
    <property type="term" value="P:antibiotic catabolic process"/>
    <property type="evidence" value="ECO:0007669"/>
    <property type="project" value="UniProtKB-ARBA"/>
</dbReference>
<organism evidence="3 4">
    <name type="scientific">Oharaeibacter diazotrophicus</name>
    <dbReference type="NCBI Taxonomy" id="1920512"/>
    <lineage>
        <taxon>Bacteria</taxon>
        <taxon>Pseudomonadati</taxon>
        <taxon>Pseudomonadota</taxon>
        <taxon>Alphaproteobacteria</taxon>
        <taxon>Hyphomicrobiales</taxon>
        <taxon>Pleomorphomonadaceae</taxon>
        <taxon>Oharaeibacter</taxon>
    </lineage>
</organism>
<sequence>MIGDTMRVLEPAAGVLAFYDGRVPGVRLHGPGPNWLDDGAFVLGTASYALVAGDEAVVYDTHMSPAHAALVRADLERRGVRRFTVVLSHWHRDHVAGNAVFADCEILALDLTADFLAANRADYETGDPPIRPLVMPTRTFAEGLDLSLGGRTLELRRFDVHSRDGLVIRLPDAGILLAGDTLEDTLTYVAEPTRLDRHLADLDRMAAWPVARILPNHGDPDRIAAGGYGTDLIDATKRYVEILKLCCSDAALAAAPVRDLLAPDLASGAILWFEPYADVHAHNLAAVLAAERTDAP</sequence>
<keyword evidence="4" id="KW-1185">Reference proteome</keyword>
<evidence type="ECO:0000259" key="2">
    <source>
        <dbReference type="SMART" id="SM00849"/>
    </source>
</evidence>
<dbReference type="PANTHER" id="PTHR42951:SF4">
    <property type="entry name" value="ACYL-COENZYME A THIOESTERASE MBLAC2"/>
    <property type="match status" value="1"/>
</dbReference>
<dbReference type="InterPro" id="IPR001279">
    <property type="entry name" value="Metallo-B-lactamas"/>
</dbReference>
<comment type="similarity">
    <text evidence="1">Belongs to the metallo-beta-lactamase superfamily. Class-B beta-lactamase family.</text>
</comment>